<dbReference type="Pfam" id="PF03372">
    <property type="entry name" value="Exo_endo_phos"/>
    <property type="match status" value="1"/>
</dbReference>
<keyword evidence="1" id="KW-0732">Signal</keyword>
<dbReference type="EMBL" id="AVPU01000026">
    <property type="protein sequence ID" value="KGM53521.1"/>
    <property type="molecule type" value="Genomic_DNA"/>
</dbReference>
<evidence type="ECO:0000259" key="2">
    <source>
        <dbReference type="Pfam" id="PF03372"/>
    </source>
</evidence>
<dbReference type="GO" id="GO:0000175">
    <property type="term" value="F:3'-5'-RNA exonuclease activity"/>
    <property type="evidence" value="ECO:0007669"/>
    <property type="project" value="TreeGrafter"/>
</dbReference>
<protein>
    <submittedName>
        <fullName evidence="3">Endonuclease</fullName>
    </submittedName>
</protein>
<organism evidence="3 4">
    <name type="scientific">Lysobacter daejeonensis GH1-9</name>
    <dbReference type="NCBI Taxonomy" id="1385517"/>
    <lineage>
        <taxon>Bacteria</taxon>
        <taxon>Pseudomonadati</taxon>
        <taxon>Pseudomonadota</taxon>
        <taxon>Gammaproteobacteria</taxon>
        <taxon>Lysobacterales</taxon>
        <taxon>Lysobacteraceae</taxon>
        <taxon>Aerolutibacter</taxon>
    </lineage>
</organism>
<reference evidence="3 4" key="1">
    <citation type="submission" date="2013-08" db="EMBL/GenBank/DDBJ databases">
        <title>Genome sequencing of Lysobacter.</title>
        <authorList>
            <person name="Zhang S."/>
            <person name="Wang G."/>
        </authorList>
    </citation>
    <scope>NUCLEOTIDE SEQUENCE [LARGE SCALE GENOMIC DNA]</scope>
    <source>
        <strain evidence="3 4">GH1-9</strain>
    </source>
</reference>
<sequence>MVVHATLMAMAMAMAWLPAMATPPVAPALRVMTFNVRLPTDADGDNRWVLRREQMVRLLAAQQPDVIGTQELYAEQGDYLAEHLRGYAWFGEGRRGGPGDEHVGVLYRHDRLRVLASGDFWLSDTPDVPGSITWNHLYPRLATWALFQRKADGRRFYLFNTHLPYRDEDQPARVRGAALLRARIAALPAGVPVVVTGDFNIAPANPVHATLVPLLHDAWQEAAQREGPAATFHGFSGRADRRIDWILLRGLDVVRVATLDTQEAGSFPSDHFPVVADLAWPAAESP</sequence>
<dbReference type="STRING" id="1385517.N800_07425"/>
<accession>A0A0A0ERC4</accession>
<dbReference type="GO" id="GO:0004519">
    <property type="term" value="F:endonuclease activity"/>
    <property type="evidence" value="ECO:0007669"/>
    <property type="project" value="UniProtKB-KW"/>
</dbReference>
<keyword evidence="4" id="KW-1185">Reference proteome</keyword>
<name>A0A0A0ERC4_9GAMM</name>
<keyword evidence="3" id="KW-0378">Hydrolase</keyword>
<dbReference type="SUPFAM" id="SSF56219">
    <property type="entry name" value="DNase I-like"/>
    <property type="match status" value="1"/>
</dbReference>
<dbReference type="PANTHER" id="PTHR12121">
    <property type="entry name" value="CARBON CATABOLITE REPRESSOR PROTEIN 4"/>
    <property type="match status" value="1"/>
</dbReference>
<keyword evidence="3" id="KW-0255">Endonuclease</keyword>
<dbReference type="InterPro" id="IPR050410">
    <property type="entry name" value="CCR4/nocturin_mRNA_transcr"/>
</dbReference>
<dbReference type="Proteomes" id="UP000029998">
    <property type="component" value="Unassembled WGS sequence"/>
</dbReference>
<dbReference type="Gene3D" id="3.60.10.10">
    <property type="entry name" value="Endonuclease/exonuclease/phosphatase"/>
    <property type="match status" value="1"/>
</dbReference>
<gene>
    <name evidence="3" type="ORF">N800_07425</name>
</gene>
<feature type="domain" description="Endonuclease/exonuclease/phosphatase" evidence="2">
    <location>
        <begin position="32"/>
        <end position="271"/>
    </location>
</feature>
<feature type="chain" id="PRO_5001969185" evidence="1">
    <location>
        <begin position="22"/>
        <end position="286"/>
    </location>
</feature>
<dbReference type="InterPro" id="IPR036691">
    <property type="entry name" value="Endo/exonu/phosph_ase_sf"/>
</dbReference>
<proteinExistence type="predicted"/>
<dbReference type="InterPro" id="IPR005135">
    <property type="entry name" value="Endo/exonuclease/phosphatase"/>
</dbReference>
<dbReference type="PANTHER" id="PTHR12121:SF36">
    <property type="entry name" value="ENDONUCLEASE_EXONUCLEASE_PHOSPHATASE DOMAIN-CONTAINING PROTEIN"/>
    <property type="match status" value="1"/>
</dbReference>
<feature type="signal peptide" evidence="1">
    <location>
        <begin position="1"/>
        <end position="21"/>
    </location>
</feature>
<comment type="caution">
    <text evidence="3">The sequence shown here is derived from an EMBL/GenBank/DDBJ whole genome shotgun (WGS) entry which is preliminary data.</text>
</comment>
<evidence type="ECO:0000313" key="3">
    <source>
        <dbReference type="EMBL" id="KGM53521.1"/>
    </source>
</evidence>
<dbReference type="eggNOG" id="COG3568">
    <property type="taxonomic scope" value="Bacteria"/>
</dbReference>
<keyword evidence="3" id="KW-0540">Nuclease</keyword>
<evidence type="ECO:0000313" key="4">
    <source>
        <dbReference type="Proteomes" id="UP000029998"/>
    </source>
</evidence>
<evidence type="ECO:0000256" key="1">
    <source>
        <dbReference type="SAM" id="SignalP"/>
    </source>
</evidence>
<dbReference type="AlphaFoldDB" id="A0A0A0ERC4"/>
<dbReference type="CDD" id="cd09083">
    <property type="entry name" value="EEP-1"/>
    <property type="match status" value="1"/>
</dbReference>